<name>A0A501PBT9_9PROT</name>
<dbReference type="EMBL" id="VFIY01000018">
    <property type="protein sequence ID" value="TPD57334.1"/>
    <property type="molecule type" value="Genomic_DNA"/>
</dbReference>
<evidence type="ECO:0008006" key="3">
    <source>
        <dbReference type="Google" id="ProtNLM"/>
    </source>
</evidence>
<comment type="caution">
    <text evidence="1">The sequence shown here is derived from an EMBL/GenBank/DDBJ whole genome shotgun (WGS) entry which is preliminary data.</text>
</comment>
<evidence type="ECO:0000313" key="1">
    <source>
        <dbReference type="EMBL" id="TPD57334.1"/>
    </source>
</evidence>
<dbReference type="AlphaFoldDB" id="A0A501PBT9"/>
<dbReference type="Proteomes" id="UP000319148">
    <property type="component" value="Unassembled WGS sequence"/>
</dbReference>
<accession>A0A501PBT9</accession>
<reference evidence="2" key="1">
    <citation type="submission" date="2019-06" db="EMBL/GenBank/DDBJ databases">
        <title>The complete genome of Emcibacter congregatus ZYLT.</title>
        <authorList>
            <person name="Zhao Z."/>
        </authorList>
    </citation>
    <scope>NUCLEOTIDE SEQUENCE [LARGE SCALE GENOMIC DNA]</scope>
    <source>
        <strain evidence="2">MCCC 1A06723</strain>
    </source>
</reference>
<evidence type="ECO:0000313" key="2">
    <source>
        <dbReference type="Proteomes" id="UP000319148"/>
    </source>
</evidence>
<keyword evidence="2" id="KW-1185">Reference proteome</keyword>
<sequence>MFNWFRTSFQQLGVYSTFCYGADVILCRLGIGSVHRYLYYTQPLGSLVKPARRKSAFEVAELTADNEALRELLGQDVLDYRFGQQATCLAALKEGQIAALLWYTAGPYNEDEVRATFVPPANNAWDFGVHVEPEFRMTRAFMTLWSEGARRMTERGLVNSLSRISSYNPNSKLSHARMGAREIGRATFLNIGPLQICWSSVPPRFDFSLSRKKKPVFNFSAALSRALPGE</sequence>
<gene>
    <name evidence="1" type="ORF">FIV46_14500</name>
</gene>
<proteinExistence type="predicted"/>
<protein>
    <recommendedName>
        <fullName evidence="3">GNAT family N-acetyltransferase</fullName>
    </recommendedName>
</protein>
<dbReference type="OrthoDB" id="7595783at2"/>
<organism evidence="1 2">
    <name type="scientific">Emcibacter nanhaiensis</name>
    <dbReference type="NCBI Taxonomy" id="1505037"/>
    <lineage>
        <taxon>Bacteria</taxon>
        <taxon>Pseudomonadati</taxon>
        <taxon>Pseudomonadota</taxon>
        <taxon>Alphaproteobacteria</taxon>
        <taxon>Emcibacterales</taxon>
        <taxon>Emcibacteraceae</taxon>
        <taxon>Emcibacter</taxon>
    </lineage>
</organism>
<dbReference type="RefSeq" id="WP_139941649.1">
    <property type="nucleotide sequence ID" value="NZ_JBHSYP010000005.1"/>
</dbReference>